<protein>
    <recommendedName>
        <fullName evidence="5">Transmembrane protein</fullName>
    </recommendedName>
</protein>
<reference evidence="3" key="1">
    <citation type="submission" date="2020-01" db="EMBL/GenBank/DDBJ databases">
        <title>Development of genomics and gene disruption for Polysphondylium violaceum indicates a role for the polyketide synthase stlB in stalk morphogenesis.</title>
        <authorList>
            <person name="Narita B."/>
            <person name="Kawabe Y."/>
            <person name="Kin K."/>
            <person name="Saito T."/>
            <person name="Gibbs R."/>
            <person name="Kuspa A."/>
            <person name="Muzny D."/>
            <person name="Queller D."/>
            <person name="Richards S."/>
            <person name="Strassman J."/>
            <person name="Sucgang R."/>
            <person name="Worley K."/>
            <person name="Schaap P."/>
        </authorList>
    </citation>
    <scope>NUCLEOTIDE SEQUENCE</scope>
    <source>
        <strain evidence="3">QSvi11</strain>
    </source>
</reference>
<gene>
    <name evidence="3" type="ORF">CYY_007358</name>
</gene>
<evidence type="ECO:0008006" key="5">
    <source>
        <dbReference type="Google" id="ProtNLM"/>
    </source>
</evidence>
<comment type="caution">
    <text evidence="3">The sequence shown here is derived from an EMBL/GenBank/DDBJ whole genome shotgun (WGS) entry which is preliminary data.</text>
</comment>
<evidence type="ECO:0000256" key="2">
    <source>
        <dbReference type="SAM" id="Phobius"/>
    </source>
</evidence>
<accession>A0A8J4V2A1</accession>
<feature type="compositionally biased region" description="Low complexity" evidence="1">
    <location>
        <begin position="1"/>
        <end position="20"/>
    </location>
</feature>
<evidence type="ECO:0000313" key="3">
    <source>
        <dbReference type="EMBL" id="KAF2071327.1"/>
    </source>
</evidence>
<feature type="region of interest" description="Disordered" evidence="1">
    <location>
        <begin position="1"/>
        <end position="21"/>
    </location>
</feature>
<dbReference type="AlphaFoldDB" id="A0A8J4V2A1"/>
<keyword evidence="2" id="KW-1133">Transmembrane helix</keyword>
<feature type="transmembrane region" description="Helical" evidence="2">
    <location>
        <begin position="63"/>
        <end position="87"/>
    </location>
</feature>
<evidence type="ECO:0000256" key="1">
    <source>
        <dbReference type="SAM" id="MobiDB-lite"/>
    </source>
</evidence>
<dbReference type="Proteomes" id="UP000695562">
    <property type="component" value="Unassembled WGS sequence"/>
</dbReference>
<keyword evidence="2" id="KW-0812">Transmembrane</keyword>
<proteinExistence type="predicted"/>
<keyword evidence="2" id="KW-0472">Membrane</keyword>
<evidence type="ECO:0000313" key="4">
    <source>
        <dbReference type="Proteomes" id="UP000695562"/>
    </source>
</evidence>
<organism evidence="3 4">
    <name type="scientific">Polysphondylium violaceum</name>
    <dbReference type="NCBI Taxonomy" id="133409"/>
    <lineage>
        <taxon>Eukaryota</taxon>
        <taxon>Amoebozoa</taxon>
        <taxon>Evosea</taxon>
        <taxon>Eumycetozoa</taxon>
        <taxon>Dictyostelia</taxon>
        <taxon>Dictyosteliales</taxon>
        <taxon>Dictyosteliaceae</taxon>
        <taxon>Polysphondylium</taxon>
    </lineage>
</organism>
<sequence>MEPTSSYGNSNYNSGFNNPNQPFWARQTSPVVTDSTPLLVSDTDLEDRRHHKKKKGGCTAETFCVRLIMLLFFLGSAALAIIGLYHYSYVKKKQVDLTAVLWWVAAGIVLFVLFIGIIARKCRC</sequence>
<keyword evidence="4" id="KW-1185">Reference proteome</keyword>
<dbReference type="OrthoDB" id="10536162at2759"/>
<name>A0A8J4V2A1_9MYCE</name>
<feature type="transmembrane region" description="Helical" evidence="2">
    <location>
        <begin position="99"/>
        <end position="119"/>
    </location>
</feature>
<dbReference type="EMBL" id="AJWJ01000387">
    <property type="protein sequence ID" value="KAF2071327.1"/>
    <property type="molecule type" value="Genomic_DNA"/>
</dbReference>